<sequence>MVRRIFYDAFSRMTSCSLHGHFQLGKKKPDLTKLCREIRNPEEAQAFVFAQETLHQIRSMDALSRWRCQLPTCPQDPHLVHVEFISGCLGPVGTRFTRTLVWPMKSSFMDVEDLPQLASLSNYVRPSFEMVVLVVCLSGPRCFVLRNLLNLADRVHLSIFNLKVMQQGCFSHFVKGESFNGAHLRTLPSAIGYLLTTDCFCRQGKNQACSLR</sequence>
<name>A0A4Y2E7C4_ARAVE</name>
<evidence type="ECO:0000313" key="1">
    <source>
        <dbReference type="EMBL" id="GBM24236.1"/>
    </source>
</evidence>
<organism evidence="1 2">
    <name type="scientific">Araneus ventricosus</name>
    <name type="common">Orbweaver spider</name>
    <name type="synonym">Epeira ventricosa</name>
    <dbReference type="NCBI Taxonomy" id="182803"/>
    <lineage>
        <taxon>Eukaryota</taxon>
        <taxon>Metazoa</taxon>
        <taxon>Ecdysozoa</taxon>
        <taxon>Arthropoda</taxon>
        <taxon>Chelicerata</taxon>
        <taxon>Arachnida</taxon>
        <taxon>Araneae</taxon>
        <taxon>Araneomorphae</taxon>
        <taxon>Entelegynae</taxon>
        <taxon>Araneoidea</taxon>
        <taxon>Araneidae</taxon>
        <taxon>Araneus</taxon>
    </lineage>
</organism>
<accession>A0A4Y2E7C4</accession>
<comment type="caution">
    <text evidence="1">The sequence shown here is derived from an EMBL/GenBank/DDBJ whole genome shotgun (WGS) entry which is preliminary data.</text>
</comment>
<dbReference type="AlphaFoldDB" id="A0A4Y2E7C4"/>
<keyword evidence="2" id="KW-1185">Reference proteome</keyword>
<protein>
    <submittedName>
        <fullName evidence="1">Uncharacterized protein</fullName>
    </submittedName>
</protein>
<evidence type="ECO:0000313" key="2">
    <source>
        <dbReference type="Proteomes" id="UP000499080"/>
    </source>
</evidence>
<dbReference type="EMBL" id="BGPR01000514">
    <property type="protein sequence ID" value="GBM24236.1"/>
    <property type="molecule type" value="Genomic_DNA"/>
</dbReference>
<proteinExistence type="predicted"/>
<dbReference type="Proteomes" id="UP000499080">
    <property type="component" value="Unassembled WGS sequence"/>
</dbReference>
<gene>
    <name evidence="1" type="ORF">AVEN_22570_1</name>
</gene>
<reference evidence="1 2" key="1">
    <citation type="journal article" date="2019" name="Sci. Rep.">
        <title>Orb-weaving spider Araneus ventricosus genome elucidates the spidroin gene catalogue.</title>
        <authorList>
            <person name="Kono N."/>
            <person name="Nakamura H."/>
            <person name="Ohtoshi R."/>
            <person name="Moran D.A.P."/>
            <person name="Shinohara A."/>
            <person name="Yoshida Y."/>
            <person name="Fujiwara M."/>
            <person name="Mori M."/>
            <person name="Tomita M."/>
            <person name="Arakawa K."/>
        </authorList>
    </citation>
    <scope>NUCLEOTIDE SEQUENCE [LARGE SCALE GENOMIC DNA]</scope>
</reference>